<evidence type="ECO:0000256" key="6">
    <source>
        <dbReference type="ARBA" id="ARBA00022679"/>
    </source>
</evidence>
<feature type="region of interest" description="Disordered" evidence="15">
    <location>
        <begin position="31"/>
        <end position="64"/>
    </location>
</feature>
<dbReference type="AlphaFoldDB" id="A0A443IW07"/>
<dbReference type="FunFam" id="3.30.565.10:FF:000010">
    <property type="entry name" value="Sensor histidine kinase RcsC"/>
    <property type="match status" value="1"/>
</dbReference>
<accession>A0A443IW07</accession>
<evidence type="ECO:0000256" key="1">
    <source>
        <dbReference type="ARBA" id="ARBA00000085"/>
    </source>
</evidence>
<dbReference type="InterPro" id="IPR036097">
    <property type="entry name" value="HisK_dim/P_sf"/>
</dbReference>
<dbReference type="PRINTS" id="PR00344">
    <property type="entry name" value="BCTRLSENSOR"/>
</dbReference>
<keyword evidence="7" id="KW-0812">Transmembrane</keyword>
<feature type="domain" description="Response regulatory" evidence="17">
    <location>
        <begin position="598"/>
        <end position="716"/>
    </location>
</feature>
<dbReference type="EC" id="2.7.13.3" evidence="3"/>
<dbReference type="SUPFAM" id="SSF52172">
    <property type="entry name" value="CheY-like"/>
    <property type="match status" value="2"/>
</dbReference>
<evidence type="ECO:0000313" key="19">
    <source>
        <dbReference type="Proteomes" id="UP000285710"/>
    </source>
</evidence>
<keyword evidence="8" id="KW-0547">Nucleotide-binding</keyword>
<dbReference type="GO" id="GO:0005886">
    <property type="term" value="C:plasma membrane"/>
    <property type="evidence" value="ECO:0007669"/>
    <property type="project" value="UniProtKB-SubCell"/>
</dbReference>
<dbReference type="FunFam" id="1.10.287.130:FF:000003">
    <property type="entry name" value="Histidine kinase"/>
    <property type="match status" value="1"/>
</dbReference>
<dbReference type="SUPFAM" id="SSF55874">
    <property type="entry name" value="ATPase domain of HSP90 chaperone/DNA topoisomerase II/histidine kinase"/>
    <property type="match status" value="1"/>
</dbReference>
<evidence type="ECO:0000259" key="16">
    <source>
        <dbReference type="PROSITE" id="PS50109"/>
    </source>
</evidence>
<keyword evidence="13" id="KW-0472">Membrane</keyword>
<keyword evidence="9" id="KW-0418">Kinase</keyword>
<comment type="caution">
    <text evidence="18">The sequence shown here is derived from an EMBL/GenBank/DDBJ whole genome shotgun (WGS) entry which is preliminary data.</text>
</comment>
<evidence type="ECO:0000256" key="5">
    <source>
        <dbReference type="ARBA" id="ARBA00022553"/>
    </source>
</evidence>
<dbReference type="Pfam" id="PF02518">
    <property type="entry name" value="HATPase_c"/>
    <property type="match status" value="1"/>
</dbReference>
<dbReference type="Pfam" id="PF00512">
    <property type="entry name" value="HisKA"/>
    <property type="match status" value="1"/>
</dbReference>
<feature type="modified residue" description="4-aspartylphosphate" evidence="14">
    <location>
        <position position="647"/>
    </location>
</feature>
<evidence type="ECO:0000256" key="8">
    <source>
        <dbReference type="ARBA" id="ARBA00022741"/>
    </source>
</evidence>
<evidence type="ECO:0000313" key="18">
    <source>
        <dbReference type="EMBL" id="RWR12341.1"/>
    </source>
</evidence>
<protein>
    <recommendedName>
        <fullName evidence="3">histidine kinase</fullName>
        <ecNumber evidence="3">2.7.13.3</ecNumber>
    </recommendedName>
</protein>
<dbReference type="PROSITE" id="PS50109">
    <property type="entry name" value="HIS_KIN"/>
    <property type="match status" value="1"/>
</dbReference>
<keyword evidence="11" id="KW-1133">Transmembrane helix</keyword>
<evidence type="ECO:0000256" key="4">
    <source>
        <dbReference type="ARBA" id="ARBA00022475"/>
    </source>
</evidence>
<evidence type="ECO:0000256" key="2">
    <source>
        <dbReference type="ARBA" id="ARBA00004651"/>
    </source>
</evidence>
<keyword evidence="12" id="KW-0902">Two-component regulatory system</keyword>
<feature type="region of interest" description="Disordered" evidence="15">
    <location>
        <begin position="566"/>
        <end position="590"/>
    </location>
</feature>
<dbReference type="CDD" id="cd16922">
    <property type="entry name" value="HATPase_EvgS-ArcB-TorS-like"/>
    <property type="match status" value="1"/>
</dbReference>
<dbReference type="Pfam" id="PF00072">
    <property type="entry name" value="Response_reg"/>
    <property type="match status" value="2"/>
</dbReference>
<dbReference type="SMART" id="SM00387">
    <property type="entry name" value="HATPase_c"/>
    <property type="match status" value="1"/>
</dbReference>
<evidence type="ECO:0000256" key="7">
    <source>
        <dbReference type="ARBA" id="ARBA00022692"/>
    </source>
</evidence>
<dbReference type="Gene3D" id="1.10.287.130">
    <property type="match status" value="1"/>
</dbReference>
<dbReference type="SUPFAM" id="SSF55785">
    <property type="entry name" value="PYP-like sensor domain (PAS domain)"/>
    <property type="match status" value="1"/>
</dbReference>
<keyword evidence="19" id="KW-1185">Reference proteome</keyword>
<dbReference type="InterPro" id="IPR035965">
    <property type="entry name" value="PAS-like_dom_sf"/>
</dbReference>
<dbReference type="Gene3D" id="3.40.50.2300">
    <property type="match status" value="2"/>
</dbReference>
<organism evidence="18 19">
    <name type="scientific">Paenirhodobacter populi</name>
    <dbReference type="NCBI Taxonomy" id="2306993"/>
    <lineage>
        <taxon>Bacteria</taxon>
        <taxon>Pseudomonadati</taxon>
        <taxon>Pseudomonadota</taxon>
        <taxon>Alphaproteobacteria</taxon>
        <taxon>Rhodobacterales</taxon>
        <taxon>Rhodobacter group</taxon>
        <taxon>Paenirhodobacter</taxon>
    </lineage>
</organism>
<reference evidence="18 19" key="2">
    <citation type="submission" date="2019-01" db="EMBL/GenBank/DDBJ databases">
        <authorList>
            <person name="Li Y."/>
        </authorList>
    </citation>
    <scope>NUCLEOTIDE SEQUENCE [LARGE SCALE GENOMIC DNA]</scope>
    <source>
        <strain evidence="18 19">2D-5</strain>
    </source>
</reference>
<dbReference type="EMBL" id="SAUW01000008">
    <property type="protein sequence ID" value="RWR12341.1"/>
    <property type="molecule type" value="Genomic_DNA"/>
</dbReference>
<dbReference type="Proteomes" id="UP000285710">
    <property type="component" value="Unassembled WGS sequence"/>
</dbReference>
<dbReference type="InterPro" id="IPR001789">
    <property type="entry name" value="Sig_transdc_resp-reg_receiver"/>
</dbReference>
<gene>
    <name evidence="18" type="ORF">D2T33_09580</name>
</gene>
<dbReference type="GO" id="GO:0000155">
    <property type="term" value="F:phosphorelay sensor kinase activity"/>
    <property type="evidence" value="ECO:0007669"/>
    <property type="project" value="InterPro"/>
</dbReference>
<evidence type="ECO:0000256" key="14">
    <source>
        <dbReference type="PROSITE-ProRule" id="PRU00169"/>
    </source>
</evidence>
<evidence type="ECO:0000256" key="3">
    <source>
        <dbReference type="ARBA" id="ARBA00012438"/>
    </source>
</evidence>
<evidence type="ECO:0000259" key="17">
    <source>
        <dbReference type="PROSITE" id="PS50110"/>
    </source>
</evidence>
<dbReference type="Gene3D" id="3.30.450.20">
    <property type="entry name" value="PAS domain"/>
    <property type="match status" value="1"/>
</dbReference>
<dbReference type="CDD" id="cd17546">
    <property type="entry name" value="REC_hyHK_CKI1_RcsC-like"/>
    <property type="match status" value="1"/>
</dbReference>
<keyword evidence="5 14" id="KW-0597">Phosphoprotein</keyword>
<keyword evidence="10" id="KW-0067">ATP-binding</keyword>
<feature type="domain" description="Response regulatory" evidence="17">
    <location>
        <begin position="444"/>
        <end position="562"/>
    </location>
</feature>
<dbReference type="PROSITE" id="PS50110">
    <property type="entry name" value="RESPONSE_REGULATORY"/>
    <property type="match status" value="2"/>
</dbReference>
<dbReference type="InterPro" id="IPR003661">
    <property type="entry name" value="HisK_dim/P_dom"/>
</dbReference>
<dbReference type="InterPro" id="IPR003594">
    <property type="entry name" value="HATPase_dom"/>
</dbReference>
<dbReference type="GO" id="GO:0005524">
    <property type="term" value="F:ATP binding"/>
    <property type="evidence" value="ECO:0007669"/>
    <property type="project" value="UniProtKB-KW"/>
</dbReference>
<keyword evidence="4" id="KW-1003">Cell membrane</keyword>
<evidence type="ECO:0000256" key="12">
    <source>
        <dbReference type="ARBA" id="ARBA00023012"/>
    </source>
</evidence>
<evidence type="ECO:0000256" key="15">
    <source>
        <dbReference type="SAM" id="MobiDB-lite"/>
    </source>
</evidence>
<evidence type="ECO:0000256" key="11">
    <source>
        <dbReference type="ARBA" id="ARBA00022989"/>
    </source>
</evidence>
<dbReference type="CDD" id="cd00082">
    <property type="entry name" value="HisKA"/>
    <property type="match status" value="1"/>
</dbReference>
<dbReference type="InterPro" id="IPR036890">
    <property type="entry name" value="HATPase_C_sf"/>
</dbReference>
<evidence type="ECO:0000256" key="9">
    <source>
        <dbReference type="ARBA" id="ARBA00022777"/>
    </source>
</evidence>
<dbReference type="SMART" id="SM00448">
    <property type="entry name" value="REC"/>
    <property type="match status" value="2"/>
</dbReference>
<dbReference type="Gene3D" id="3.30.565.10">
    <property type="entry name" value="Histidine kinase-like ATPase, C-terminal domain"/>
    <property type="match status" value="1"/>
</dbReference>
<proteinExistence type="predicted"/>
<sequence>MAKSGFSLSDKVLQERRARLAAERQLLEKQRDLADLSHRLTQYPPAPAERAAQGEPPPPALPDAQDVRRKLLDALEAMRDGFALYDPQLRLVVANRAYLALFGTPDAPPGTTWAAMAERLVTGGRIDTEGRSAADWQAALTGAEPVLLRTVSGRHLKLVQSRGPDGDLVCQIQDITEIVLREEELQHASHRAEEAARAKTAFFANMSHELRTPMNGIVGMADLLAETGLTEEQRLYTDTIRTSGEALLTIINEVLDYSKLAADRTVLYPEPFDIERCLHEVMALLLPAAREKNLRLIVDYDMFLPTRFMVDPGRLRQVMTNLIGNAVKFTLSGHVLARTVGFRREEGKYEVHFSVEDSGIGVSVEEQERIFGEFAQVESAGDRRFEGTGLGLAITHRLVALMGGAIWIKSELGRGSCFGFTLMLPVAEDDKPAETPGVPMRLRAALVIDDVLINLMVLERQLETFGMKVTSCRTAADAYKLIDGGARFDVVIADQAVSDVDGRAIAARLRAAAGPGRPDTRVVMMTADAPGCAQARALDPSIHCLAKPVLRSDLFRCLQRISAETHPAAAPAEPPALPPPPAAADPHSAPSADLRRMRILTADDNRTNQLVFAKMVKNLDADFRYAANGEEAVRLWRSFEPDLIFMDVSMPKMDGRDATRMIREAEAESGAHVAICALTAHAMPGDNLQILDSGMDQYMTKPFKRAKILRQIEASRPPDCRPVSPADPRQ</sequence>
<feature type="modified residue" description="4-aspartylphosphate" evidence="14">
    <location>
        <position position="494"/>
    </location>
</feature>
<keyword evidence="6" id="KW-0808">Transferase</keyword>
<dbReference type="RefSeq" id="WP_128269628.1">
    <property type="nucleotide sequence ID" value="NZ_SAUW01000008.1"/>
</dbReference>
<dbReference type="SMART" id="SM00388">
    <property type="entry name" value="HisKA"/>
    <property type="match status" value="1"/>
</dbReference>
<dbReference type="InterPro" id="IPR011006">
    <property type="entry name" value="CheY-like_superfamily"/>
</dbReference>
<feature type="compositionally biased region" description="Pro residues" evidence="15">
    <location>
        <begin position="572"/>
        <end position="583"/>
    </location>
</feature>
<comment type="subcellular location">
    <subcellularLocation>
        <location evidence="2">Cell membrane</location>
        <topology evidence="2">Multi-pass membrane protein</topology>
    </subcellularLocation>
</comment>
<dbReference type="InterPro" id="IPR004358">
    <property type="entry name" value="Sig_transdc_His_kin-like_C"/>
</dbReference>
<feature type="domain" description="Histidine kinase" evidence="16">
    <location>
        <begin position="205"/>
        <end position="426"/>
    </location>
</feature>
<dbReference type="PANTHER" id="PTHR45339:SF5">
    <property type="entry name" value="HISTIDINE KINASE"/>
    <property type="match status" value="1"/>
</dbReference>
<comment type="catalytic activity">
    <reaction evidence="1">
        <text>ATP + protein L-histidine = ADP + protein N-phospho-L-histidine.</text>
        <dbReference type="EC" id="2.7.13.3"/>
    </reaction>
</comment>
<dbReference type="InterPro" id="IPR005467">
    <property type="entry name" value="His_kinase_dom"/>
</dbReference>
<evidence type="ECO:0000256" key="13">
    <source>
        <dbReference type="ARBA" id="ARBA00023136"/>
    </source>
</evidence>
<reference evidence="18 19" key="1">
    <citation type="submission" date="2019-01" db="EMBL/GenBank/DDBJ databases">
        <title>Sinorhodobacter populi sp. nov. isolated from the symptomatic bark tissue of Populus euramericana canker.</title>
        <authorList>
            <person name="Xu G."/>
        </authorList>
    </citation>
    <scope>NUCLEOTIDE SEQUENCE [LARGE SCALE GENOMIC DNA]</scope>
    <source>
        <strain evidence="18 19">2D-5</strain>
    </source>
</reference>
<dbReference type="Pfam" id="PF12860">
    <property type="entry name" value="PAS_7"/>
    <property type="match status" value="1"/>
</dbReference>
<dbReference type="PANTHER" id="PTHR45339">
    <property type="entry name" value="HYBRID SIGNAL TRANSDUCTION HISTIDINE KINASE J"/>
    <property type="match status" value="1"/>
</dbReference>
<name>A0A443IW07_9RHOB</name>
<evidence type="ECO:0000256" key="10">
    <source>
        <dbReference type="ARBA" id="ARBA00022840"/>
    </source>
</evidence>
<dbReference type="SUPFAM" id="SSF47384">
    <property type="entry name" value="Homodimeric domain of signal transducing histidine kinase"/>
    <property type="match status" value="1"/>
</dbReference>